<protein>
    <submittedName>
        <fullName evidence="1">Uncharacterized protein</fullName>
    </submittedName>
</protein>
<sequence>MTSDISRISSVSSKKNKKTDKYELRWRAIGRDETGPSQMSITRWLEMALKGRIQVMEPVPNYRYHHQQSQSKPRHLLEIDKWHSTYHVIERLQLMGSLWTSLLYLTKQFPNKLNMHTQRPVMCICLNLSHKTKRLLWSLECYSR</sequence>
<dbReference type="EMBL" id="BGPR01007308">
    <property type="protein sequence ID" value="GBN25907.1"/>
    <property type="molecule type" value="Genomic_DNA"/>
</dbReference>
<proteinExistence type="predicted"/>
<accession>A0A4Y2MJH1</accession>
<keyword evidence="2" id="KW-1185">Reference proteome</keyword>
<dbReference type="Proteomes" id="UP000499080">
    <property type="component" value="Unassembled WGS sequence"/>
</dbReference>
<evidence type="ECO:0000313" key="1">
    <source>
        <dbReference type="EMBL" id="GBN25907.1"/>
    </source>
</evidence>
<gene>
    <name evidence="1" type="ORF">AVEN_220451_1</name>
</gene>
<dbReference type="AlphaFoldDB" id="A0A4Y2MJH1"/>
<reference evidence="1 2" key="1">
    <citation type="journal article" date="2019" name="Sci. Rep.">
        <title>Orb-weaving spider Araneus ventricosus genome elucidates the spidroin gene catalogue.</title>
        <authorList>
            <person name="Kono N."/>
            <person name="Nakamura H."/>
            <person name="Ohtoshi R."/>
            <person name="Moran D.A.P."/>
            <person name="Shinohara A."/>
            <person name="Yoshida Y."/>
            <person name="Fujiwara M."/>
            <person name="Mori M."/>
            <person name="Tomita M."/>
            <person name="Arakawa K."/>
        </authorList>
    </citation>
    <scope>NUCLEOTIDE SEQUENCE [LARGE SCALE GENOMIC DNA]</scope>
</reference>
<evidence type="ECO:0000313" key="2">
    <source>
        <dbReference type="Proteomes" id="UP000499080"/>
    </source>
</evidence>
<name>A0A4Y2MJH1_ARAVE</name>
<comment type="caution">
    <text evidence="1">The sequence shown here is derived from an EMBL/GenBank/DDBJ whole genome shotgun (WGS) entry which is preliminary data.</text>
</comment>
<organism evidence="1 2">
    <name type="scientific">Araneus ventricosus</name>
    <name type="common">Orbweaver spider</name>
    <name type="synonym">Epeira ventricosa</name>
    <dbReference type="NCBI Taxonomy" id="182803"/>
    <lineage>
        <taxon>Eukaryota</taxon>
        <taxon>Metazoa</taxon>
        <taxon>Ecdysozoa</taxon>
        <taxon>Arthropoda</taxon>
        <taxon>Chelicerata</taxon>
        <taxon>Arachnida</taxon>
        <taxon>Araneae</taxon>
        <taxon>Araneomorphae</taxon>
        <taxon>Entelegynae</taxon>
        <taxon>Araneoidea</taxon>
        <taxon>Araneidae</taxon>
        <taxon>Araneus</taxon>
    </lineage>
</organism>